<dbReference type="Proteomes" id="UP000186206">
    <property type="component" value="Unassembled WGS sequence"/>
</dbReference>
<dbReference type="EMBL" id="MJMI01000077">
    <property type="protein sequence ID" value="OLQ94178.1"/>
    <property type="molecule type" value="Genomic_DNA"/>
</dbReference>
<protein>
    <submittedName>
        <fullName evidence="3">DUF979 domain-containing protein</fullName>
    </submittedName>
</protein>
<reference evidence="3 5" key="2">
    <citation type="submission" date="2018-11" db="EMBL/GenBank/DDBJ databases">
        <title>Vibrio ponticus strain CAIM 1751 pathogenic for the snapper Lutjanus guttatus.</title>
        <authorList>
            <person name="Soto-Rodriguez S."/>
            <person name="Lozano-Olvera R."/>
            <person name="Gomez-Gil B."/>
        </authorList>
    </citation>
    <scope>NUCLEOTIDE SEQUENCE [LARGE SCALE GENOMIC DNA]</scope>
    <source>
        <strain evidence="3 5">CAIM 1751</strain>
    </source>
</reference>
<evidence type="ECO:0000313" key="4">
    <source>
        <dbReference type="Proteomes" id="UP000186206"/>
    </source>
</evidence>
<feature type="transmembrane region" description="Helical" evidence="1">
    <location>
        <begin position="238"/>
        <end position="258"/>
    </location>
</feature>
<gene>
    <name evidence="2" type="ORF">BIY21_09235</name>
    <name evidence="3" type="ORF">EGH82_19735</name>
</gene>
<evidence type="ECO:0000313" key="2">
    <source>
        <dbReference type="EMBL" id="OLQ94178.1"/>
    </source>
</evidence>
<feature type="transmembrane region" description="Helical" evidence="1">
    <location>
        <begin position="155"/>
        <end position="176"/>
    </location>
</feature>
<accession>A0A3N3DUK5</accession>
<dbReference type="RefSeq" id="WP_075648796.1">
    <property type="nucleotide sequence ID" value="NZ_AP019658.1"/>
</dbReference>
<comment type="caution">
    <text evidence="3">The sequence shown here is derived from an EMBL/GenBank/DDBJ whole genome shotgun (WGS) entry which is preliminary data.</text>
</comment>
<organism evidence="3 5">
    <name type="scientific">Vibrio ponticus</name>
    <dbReference type="NCBI Taxonomy" id="265668"/>
    <lineage>
        <taxon>Bacteria</taxon>
        <taxon>Pseudomonadati</taxon>
        <taxon>Pseudomonadota</taxon>
        <taxon>Gammaproteobacteria</taxon>
        <taxon>Vibrionales</taxon>
        <taxon>Vibrionaceae</taxon>
        <taxon>Vibrio</taxon>
    </lineage>
</organism>
<feature type="transmembrane region" description="Helical" evidence="1">
    <location>
        <begin position="6"/>
        <end position="22"/>
    </location>
</feature>
<feature type="transmembrane region" description="Helical" evidence="1">
    <location>
        <begin position="278"/>
        <end position="300"/>
    </location>
</feature>
<dbReference type="Proteomes" id="UP000278792">
    <property type="component" value="Unassembled WGS sequence"/>
</dbReference>
<dbReference type="AlphaFoldDB" id="A0A3N3DUK5"/>
<keyword evidence="4" id="KW-1185">Reference proteome</keyword>
<dbReference type="EMBL" id="RKIK01000090">
    <property type="protein sequence ID" value="ROV58165.1"/>
    <property type="molecule type" value="Genomic_DNA"/>
</dbReference>
<keyword evidence="1" id="KW-1133">Transmembrane helix</keyword>
<proteinExistence type="predicted"/>
<dbReference type="OrthoDB" id="1689651at2"/>
<dbReference type="Pfam" id="PF06166">
    <property type="entry name" value="DUF979"/>
    <property type="match status" value="1"/>
</dbReference>
<evidence type="ECO:0000313" key="5">
    <source>
        <dbReference type="Proteomes" id="UP000278792"/>
    </source>
</evidence>
<dbReference type="InterPro" id="IPR009323">
    <property type="entry name" value="DUF979"/>
</dbReference>
<name>A0A3N3DUK5_9VIBR</name>
<feature type="transmembrane region" description="Helical" evidence="1">
    <location>
        <begin position="114"/>
        <end position="134"/>
    </location>
</feature>
<feature type="transmembrane region" description="Helical" evidence="1">
    <location>
        <begin position="196"/>
        <end position="226"/>
    </location>
</feature>
<sequence>MLEYVYQATGLLLLAFSLQSFLDKQNPKRIGSGLFWLIYGITFIFGAMIPHWVTGVMVLALTALAAGGFMGTGNYGTTNDQERKQSASVLKNKLFIPAIVVPAGTVLISQLTSLGALVGLGISSIAAIIVALVITKSQPMHSLNEGRRLIDSIGWAAILSQFLAALGYLFNQAGVGDTVASIVKLMIPENMLLVKVIAYCVGMTLFTIVMGNAFAAFAVITTGIGIPLLILDHSGNAAIIGVLGMLSGYCGTLMTPMAANFNVVPAALLELKNKHHVIMMQVIPGLAILTFNIFLMYSFAF</sequence>
<evidence type="ECO:0000256" key="1">
    <source>
        <dbReference type="SAM" id="Phobius"/>
    </source>
</evidence>
<keyword evidence="1" id="KW-0472">Membrane</keyword>
<reference evidence="2 4" key="1">
    <citation type="submission" date="2016-09" db="EMBL/GenBank/DDBJ databases">
        <title>Genomic Taxonomy of the Vibrionaceae.</title>
        <authorList>
            <person name="Gonzalez-Castillo A."/>
            <person name="Gomez-Gil B."/>
            <person name="Enciso-Ibarra K."/>
        </authorList>
    </citation>
    <scope>NUCLEOTIDE SEQUENCE [LARGE SCALE GENOMIC DNA]</scope>
    <source>
        <strain evidence="2 4">CAIM 1731</strain>
    </source>
</reference>
<keyword evidence="1" id="KW-0812">Transmembrane</keyword>
<feature type="transmembrane region" description="Helical" evidence="1">
    <location>
        <begin position="59"/>
        <end position="77"/>
    </location>
</feature>
<evidence type="ECO:0000313" key="3">
    <source>
        <dbReference type="EMBL" id="ROV58165.1"/>
    </source>
</evidence>
<feature type="transmembrane region" description="Helical" evidence="1">
    <location>
        <begin position="34"/>
        <end position="53"/>
    </location>
</feature>